<evidence type="ECO:0000256" key="3">
    <source>
        <dbReference type="ARBA" id="ARBA00001522"/>
    </source>
</evidence>
<comment type="similarity">
    <text evidence="7">Belongs to the CobU/CobP family.</text>
</comment>
<sequence length="174" mass="18821">MLGGIKSGKSLWAQAAIAEALEPLEPVRFLATGPVLDTDPAWLRRVAEHRDRRPEHWLTVESDDVATQLRQEPTTPTLVDDLGCWLSAALDRRGWEDGSVAADVDDLLAAVASFASPLVLVSHEVGLTIVAATASGRRFTDELGALNQRLAALCDRVVLMVAGQPLHIKPAEMR</sequence>
<evidence type="ECO:0000256" key="16">
    <source>
        <dbReference type="ARBA" id="ARBA00029570"/>
    </source>
</evidence>
<dbReference type="InterPro" id="IPR027417">
    <property type="entry name" value="P-loop_NTPase"/>
</dbReference>
<dbReference type="SUPFAM" id="SSF52540">
    <property type="entry name" value="P-loop containing nucleoside triphosphate hydrolases"/>
    <property type="match status" value="1"/>
</dbReference>
<dbReference type="Pfam" id="PF02283">
    <property type="entry name" value="CobU"/>
    <property type="match status" value="1"/>
</dbReference>
<proteinExistence type="inferred from homology"/>
<evidence type="ECO:0000256" key="13">
    <source>
        <dbReference type="ARBA" id="ARBA00022777"/>
    </source>
</evidence>
<evidence type="ECO:0000256" key="4">
    <source>
        <dbReference type="ARBA" id="ARBA00003889"/>
    </source>
</evidence>
<evidence type="ECO:0000256" key="14">
    <source>
        <dbReference type="ARBA" id="ARBA00022840"/>
    </source>
</evidence>
<evidence type="ECO:0000256" key="10">
    <source>
        <dbReference type="ARBA" id="ARBA00022573"/>
    </source>
</evidence>
<keyword evidence="15 19" id="KW-0342">GTP-binding</keyword>
<keyword evidence="14" id="KW-0067">ATP-binding</keyword>
<evidence type="ECO:0000256" key="15">
    <source>
        <dbReference type="ARBA" id="ARBA00023134"/>
    </source>
</evidence>
<reference evidence="20 21" key="1">
    <citation type="submission" date="2018-05" db="EMBL/GenBank/DDBJ databases">
        <authorList>
            <consortium name="IHU Genomes"/>
        </authorList>
    </citation>
    <scope>NUCLEOTIDE SEQUENCE [LARGE SCALE GENOMIC DNA]</scope>
    <source>
        <strain evidence="20 21">P7336</strain>
    </source>
</reference>
<accession>A0A375Z0Z7</accession>
<keyword evidence="10" id="KW-0169">Cobalamin biosynthesis</keyword>
<keyword evidence="12 19" id="KW-0547">Nucleotide-binding</keyword>
<evidence type="ECO:0000256" key="19">
    <source>
        <dbReference type="PIRSR" id="PIRSR006135-2"/>
    </source>
</evidence>
<evidence type="ECO:0000256" key="7">
    <source>
        <dbReference type="ARBA" id="ARBA00007490"/>
    </source>
</evidence>
<feature type="binding site" evidence="19">
    <location>
        <begin position="50"/>
        <end position="53"/>
    </location>
    <ligand>
        <name>GTP</name>
        <dbReference type="ChEBI" id="CHEBI:37565"/>
    </ligand>
</feature>
<comment type="catalytic activity">
    <reaction evidence="3">
        <text>adenosylcob(III)inamide + GTP = adenosylcob(III)inamide phosphate + GDP + H(+)</text>
        <dbReference type="Rhea" id="RHEA:15765"/>
        <dbReference type="ChEBI" id="CHEBI:2480"/>
        <dbReference type="ChEBI" id="CHEBI:15378"/>
        <dbReference type="ChEBI" id="CHEBI:37565"/>
        <dbReference type="ChEBI" id="CHEBI:58189"/>
        <dbReference type="ChEBI" id="CHEBI:58502"/>
        <dbReference type="EC" id="2.7.1.156"/>
    </reaction>
</comment>
<evidence type="ECO:0000256" key="17">
    <source>
        <dbReference type="ARBA" id="ARBA00030571"/>
    </source>
</evidence>
<dbReference type="UniPathway" id="UPA00148">
    <property type="reaction ID" value="UER00236"/>
</dbReference>
<evidence type="ECO:0000256" key="18">
    <source>
        <dbReference type="PIRSR" id="PIRSR006135-1"/>
    </source>
</evidence>
<feature type="active site" description="GMP-histidine intermediate" evidence="18">
    <location>
        <position position="49"/>
    </location>
</feature>
<evidence type="ECO:0000313" key="20">
    <source>
        <dbReference type="EMBL" id="SRX94851.1"/>
    </source>
</evidence>
<comment type="pathway">
    <text evidence="5">Cofactor biosynthesis; adenosylcobalamin biosynthesis; adenosylcobalamin from cob(II)yrinate a,c-diamide: step 6/7.</text>
</comment>
<dbReference type="GO" id="GO:0005525">
    <property type="term" value="F:GTP binding"/>
    <property type="evidence" value="ECO:0007669"/>
    <property type="project" value="UniProtKB-KW"/>
</dbReference>
<feature type="binding site" evidence="19">
    <location>
        <begin position="3"/>
        <end position="10"/>
    </location>
    <ligand>
        <name>GTP</name>
        <dbReference type="ChEBI" id="CHEBI:37565"/>
    </ligand>
</feature>
<feature type="binding site" evidence="19">
    <location>
        <position position="80"/>
    </location>
    <ligand>
        <name>GTP</name>
        <dbReference type="ChEBI" id="CHEBI:37565"/>
    </ligand>
</feature>
<evidence type="ECO:0000256" key="5">
    <source>
        <dbReference type="ARBA" id="ARBA00004692"/>
    </source>
</evidence>
<evidence type="ECO:0000256" key="2">
    <source>
        <dbReference type="ARBA" id="ARBA00000711"/>
    </source>
</evidence>
<evidence type="ECO:0000313" key="21">
    <source>
        <dbReference type="Proteomes" id="UP000252015"/>
    </source>
</evidence>
<evidence type="ECO:0000256" key="9">
    <source>
        <dbReference type="ARBA" id="ARBA00012523"/>
    </source>
</evidence>
<dbReference type="GO" id="GO:0009236">
    <property type="term" value="P:cobalamin biosynthetic process"/>
    <property type="evidence" value="ECO:0007669"/>
    <property type="project" value="UniProtKB-UniPathway"/>
</dbReference>
<keyword evidence="21" id="KW-1185">Reference proteome</keyword>
<evidence type="ECO:0000256" key="6">
    <source>
        <dbReference type="ARBA" id="ARBA00005159"/>
    </source>
</evidence>
<comment type="function">
    <text evidence="4">Catalyzes ATP-dependent phosphorylation of adenosylcobinamide and addition of GMP to adenosylcobinamide phosphate.</text>
</comment>
<dbReference type="CDD" id="cd00544">
    <property type="entry name" value="CobU"/>
    <property type="match status" value="1"/>
</dbReference>
<dbReference type="GO" id="GO:0008820">
    <property type="term" value="F:cobinamide phosphate guanylyltransferase activity"/>
    <property type="evidence" value="ECO:0007669"/>
    <property type="project" value="UniProtKB-EC"/>
</dbReference>
<gene>
    <name evidence="20" type="ORF">MSP7336_03114</name>
</gene>
<dbReference type="Proteomes" id="UP000252015">
    <property type="component" value="Unassembled WGS sequence"/>
</dbReference>
<dbReference type="GO" id="GO:0005524">
    <property type="term" value="F:ATP binding"/>
    <property type="evidence" value="ECO:0007669"/>
    <property type="project" value="UniProtKB-KW"/>
</dbReference>
<protein>
    <recommendedName>
        <fullName evidence="16">Adenosylcobinamide kinase</fullName>
        <ecNumber evidence="8">2.7.1.156</ecNumber>
        <ecNumber evidence="9">2.7.7.62</ecNumber>
    </recommendedName>
    <alternativeName>
        <fullName evidence="17">Adenosylcobinamide-phosphate guanylyltransferase</fullName>
    </alternativeName>
</protein>
<feature type="binding site" evidence="19">
    <location>
        <begin position="31"/>
        <end position="33"/>
    </location>
    <ligand>
        <name>GTP</name>
        <dbReference type="ChEBI" id="CHEBI:37565"/>
    </ligand>
</feature>
<keyword evidence="13 20" id="KW-0418">Kinase</keyword>
<dbReference type="Gene3D" id="3.40.50.300">
    <property type="entry name" value="P-loop containing nucleotide triphosphate hydrolases"/>
    <property type="match status" value="1"/>
</dbReference>
<dbReference type="EMBL" id="UEGW01000001">
    <property type="protein sequence ID" value="SRX94851.1"/>
    <property type="molecule type" value="Genomic_DNA"/>
</dbReference>
<dbReference type="PANTHER" id="PTHR34848">
    <property type="match status" value="1"/>
</dbReference>
<evidence type="ECO:0000256" key="12">
    <source>
        <dbReference type="ARBA" id="ARBA00022741"/>
    </source>
</evidence>
<comment type="catalytic activity">
    <reaction evidence="1">
        <text>adenosylcob(III)inamide + ATP = adenosylcob(III)inamide phosphate + ADP + H(+)</text>
        <dbReference type="Rhea" id="RHEA:15769"/>
        <dbReference type="ChEBI" id="CHEBI:2480"/>
        <dbReference type="ChEBI" id="CHEBI:15378"/>
        <dbReference type="ChEBI" id="CHEBI:30616"/>
        <dbReference type="ChEBI" id="CHEBI:58502"/>
        <dbReference type="ChEBI" id="CHEBI:456216"/>
        <dbReference type="EC" id="2.7.1.156"/>
    </reaction>
</comment>
<dbReference type="EC" id="2.7.1.156" evidence="8"/>
<organism evidence="20 21">
    <name type="scientific">Mycobacterium shimoidei</name>
    <dbReference type="NCBI Taxonomy" id="29313"/>
    <lineage>
        <taxon>Bacteria</taxon>
        <taxon>Bacillati</taxon>
        <taxon>Actinomycetota</taxon>
        <taxon>Actinomycetes</taxon>
        <taxon>Mycobacteriales</taxon>
        <taxon>Mycobacteriaceae</taxon>
        <taxon>Mycobacterium</taxon>
    </lineage>
</organism>
<evidence type="ECO:0000256" key="8">
    <source>
        <dbReference type="ARBA" id="ARBA00012016"/>
    </source>
</evidence>
<name>A0A375Z0Z7_MYCSH</name>
<dbReference type="PANTHER" id="PTHR34848:SF1">
    <property type="entry name" value="BIFUNCTIONAL ADENOSYLCOBALAMIN BIOSYNTHESIS PROTEIN COBU"/>
    <property type="match status" value="1"/>
</dbReference>
<dbReference type="EC" id="2.7.7.62" evidence="9"/>
<comment type="pathway">
    <text evidence="6">Cofactor biosynthesis; adenosylcobalamin biosynthesis; adenosylcobalamin from cob(II)yrinate a,c-diamide: step 5/7.</text>
</comment>
<evidence type="ECO:0000256" key="1">
    <source>
        <dbReference type="ARBA" id="ARBA00000312"/>
    </source>
</evidence>
<dbReference type="GO" id="GO:0043752">
    <property type="term" value="F:adenosylcobinamide kinase activity"/>
    <property type="evidence" value="ECO:0007669"/>
    <property type="project" value="UniProtKB-EC"/>
</dbReference>
<keyword evidence="20" id="KW-0548">Nucleotidyltransferase</keyword>
<dbReference type="AlphaFoldDB" id="A0A375Z0Z7"/>
<dbReference type="STRING" id="29313.BHQ16_12090"/>
<evidence type="ECO:0000256" key="11">
    <source>
        <dbReference type="ARBA" id="ARBA00022679"/>
    </source>
</evidence>
<keyword evidence="11 20" id="KW-0808">Transferase</keyword>
<comment type="catalytic activity">
    <reaction evidence="2">
        <text>adenosylcob(III)inamide phosphate + GTP + H(+) = adenosylcob(III)inamide-GDP + diphosphate</text>
        <dbReference type="Rhea" id="RHEA:22712"/>
        <dbReference type="ChEBI" id="CHEBI:15378"/>
        <dbReference type="ChEBI" id="CHEBI:33019"/>
        <dbReference type="ChEBI" id="CHEBI:37565"/>
        <dbReference type="ChEBI" id="CHEBI:58502"/>
        <dbReference type="ChEBI" id="CHEBI:60487"/>
        <dbReference type="EC" id="2.7.7.62"/>
    </reaction>
</comment>
<dbReference type="InterPro" id="IPR003203">
    <property type="entry name" value="CobU/CobP"/>
</dbReference>
<feature type="binding site" evidence="19">
    <location>
        <position position="61"/>
    </location>
    <ligand>
        <name>GTP</name>
        <dbReference type="ChEBI" id="CHEBI:37565"/>
    </ligand>
</feature>
<dbReference type="PIRSF" id="PIRSF006135">
    <property type="entry name" value="CobU"/>
    <property type="match status" value="1"/>
</dbReference>